<feature type="region of interest" description="Disordered" evidence="6">
    <location>
        <begin position="404"/>
        <end position="423"/>
    </location>
</feature>
<dbReference type="CDD" id="cd08284">
    <property type="entry name" value="FDH_like_2"/>
    <property type="match status" value="1"/>
</dbReference>
<dbReference type="Gene3D" id="3.40.50.720">
    <property type="entry name" value="NAD(P)-binding Rossmann-like Domain"/>
    <property type="match status" value="1"/>
</dbReference>
<evidence type="ECO:0000256" key="1">
    <source>
        <dbReference type="ARBA" id="ARBA00001947"/>
    </source>
</evidence>
<evidence type="ECO:0000259" key="8">
    <source>
        <dbReference type="Pfam" id="PF08240"/>
    </source>
</evidence>
<evidence type="ECO:0000313" key="10">
    <source>
        <dbReference type="Proteomes" id="UP000190744"/>
    </source>
</evidence>
<sequence>MQAVVFKGPLQVALEQRPRPQIKESTDAILKVRYTALCGSELHVFRGHQPSGTGFIMGHEFTGEVVEVGADVRSFKQGDRVVSPFTVSCGECFYCSSGFSSRCARGQLYGSAGLDGGQAEYVRVPLAESTLFHAPAAIDEKKLVLMADIFPTGYFAASNAFRALEPRTVQNSTVLLFGCGPVGICALVSALEHRPKHLIAIDSVPSRLQLAQSFGAESWNFQENETGLRERVKELTDGRGADVVIEVVGHSSALRMGFEMLRPWGVLSSVGVHNGEIPWTGNEAYGKNLRLQMGRCPVRSIFGKAMELLAKKQDVLNFMSEDIRPLSQAVQAYEDFNQMKSQKVIFEADNFPLSVVTDPRGQSPSGGWIFLFRLVNQDSLNAVTIAAGPSASATDASTATKTISSSSESIGNPTSAPQKSSLSYTSTGGLPQMITNPKVVLGGVAVALVAAALSAEQEWIHSLGQVLDRVMLARVVRRVLEFRGMARISPMTFMLRFTGQYFNLCVIYAPRT</sequence>
<dbReference type="InterPro" id="IPR013154">
    <property type="entry name" value="ADH-like_N"/>
</dbReference>
<comment type="cofactor">
    <cofactor evidence="1 5">
        <name>Zn(2+)</name>
        <dbReference type="ChEBI" id="CHEBI:29105"/>
    </cofactor>
</comment>
<dbReference type="PANTHER" id="PTHR42813">
    <property type="entry name" value="ZINC-TYPE ALCOHOL DEHYDROGENASE-LIKE"/>
    <property type="match status" value="1"/>
</dbReference>
<proteinExistence type="inferred from homology"/>
<evidence type="ECO:0000256" key="3">
    <source>
        <dbReference type="ARBA" id="ARBA00022833"/>
    </source>
</evidence>
<dbReference type="AlphaFoldDB" id="A0A1S9S090"/>
<dbReference type="GO" id="GO:0016491">
    <property type="term" value="F:oxidoreductase activity"/>
    <property type="evidence" value="ECO:0007669"/>
    <property type="project" value="UniProtKB-KW"/>
</dbReference>
<feature type="compositionally biased region" description="Polar residues" evidence="6">
    <location>
        <begin position="410"/>
        <end position="423"/>
    </location>
</feature>
<dbReference type="SUPFAM" id="SSF50129">
    <property type="entry name" value="GroES-like"/>
    <property type="match status" value="1"/>
</dbReference>
<dbReference type="Pfam" id="PF08240">
    <property type="entry name" value="ADH_N"/>
    <property type="match status" value="1"/>
</dbReference>
<evidence type="ECO:0000256" key="4">
    <source>
        <dbReference type="ARBA" id="ARBA00023002"/>
    </source>
</evidence>
<feature type="domain" description="Alcohol dehydrogenase-like N-terminal" evidence="8">
    <location>
        <begin position="26"/>
        <end position="127"/>
    </location>
</feature>
<dbReference type="PROSITE" id="PS00059">
    <property type="entry name" value="ADH_ZINC"/>
    <property type="match status" value="1"/>
</dbReference>
<feature type="domain" description="Alcohol dehydrogenase-like C-terminal" evidence="7">
    <location>
        <begin position="181"/>
        <end position="310"/>
    </location>
</feature>
<comment type="similarity">
    <text evidence="5">Belongs to the zinc-containing alcohol dehydrogenase family.</text>
</comment>
<evidence type="ECO:0000256" key="6">
    <source>
        <dbReference type="SAM" id="MobiDB-lite"/>
    </source>
</evidence>
<dbReference type="InterPro" id="IPR002328">
    <property type="entry name" value="ADH_Zn_CS"/>
</dbReference>
<dbReference type="Gene3D" id="3.90.180.10">
    <property type="entry name" value="Medium-chain alcohol dehydrogenases, catalytic domain"/>
    <property type="match status" value="1"/>
</dbReference>
<keyword evidence="2 5" id="KW-0479">Metal-binding</keyword>
<dbReference type="PANTHER" id="PTHR42813:SF6">
    <property type="entry name" value="ALCOHOL DEHYDROGENASE (EUROFUNG)"/>
    <property type="match status" value="1"/>
</dbReference>
<name>A0A1S9S090_PENBI</name>
<comment type="caution">
    <text evidence="9">The sequence shown here is derived from an EMBL/GenBank/DDBJ whole genome shotgun (WGS) entry which is preliminary data.</text>
</comment>
<evidence type="ECO:0000256" key="2">
    <source>
        <dbReference type="ARBA" id="ARBA00022723"/>
    </source>
</evidence>
<evidence type="ECO:0000259" key="7">
    <source>
        <dbReference type="Pfam" id="PF00107"/>
    </source>
</evidence>
<dbReference type="InterPro" id="IPR036291">
    <property type="entry name" value="NAD(P)-bd_dom_sf"/>
</dbReference>
<dbReference type="GO" id="GO:0008270">
    <property type="term" value="F:zinc ion binding"/>
    <property type="evidence" value="ECO:0007669"/>
    <property type="project" value="InterPro"/>
</dbReference>
<protein>
    <submittedName>
        <fullName evidence="9">Zinc-containing alcohol dehydrogenase</fullName>
    </submittedName>
</protein>
<evidence type="ECO:0000256" key="5">
    <source>
        <dbReference type="RuleBase" id="RU361277"/>
    </source>
</evidence>
<dbReference type="InterPro" id="IPR013149">
    <property type="entry name" value="ADH-like_C"/>
</dbReference>
<dbReference type="InterPro" id="IPR011032">
    <property type="entry name" value="GroES-like_sf"/>
</dbReference>
<dbReference type="EMBL" id="LJBN01000057">
    <property type="protein sequence ID" value="OOQ90628.1"/>
    <property type="molecule type" value="Genomic_DNA"/>
</dbReference>
<keyword evidence="3 5" id="KW-0862">Zinc</keyword>
<dbReference type="Pfam" id="PF00107">
    <property type="entry name" value="ADH_zinc_N"/>
    <property type="match status" value="1"/>
</dbReference>
<reference evidence="10" key="1">
    <citation type="submission" date="2015-09" db="EMBL/GenBank/DDBJ databases">
        <authorList>
            <person name="Fill T.P."/>
            <person name="Baretta J.F."/>
            <person name="de Almeida L.G."/>
            <person name="Rocha M."/>
            <person name="de Souza D.H."/>
            <person name="Malavazi I."/>
            <person name="Cerdeira L.T."/>
            <person name="Hong H."/>
            <person name="Samborskyy M."/>
            <person name="de Vasconcelos A.T."/>
            <person name="Leadlay P."/>
            <person name="Rodrigues-Filho E."/>
        </authorList>
    </citation>
    <scope>NUCLEOTIDE SEQUENCE [LARGE SCALE GENOMIC DNA]</scope>
    <source>
        <strain evidence="10">LaBioMMi 136</strain>
    </source>
</reference>
<dbReference type="SUPFAM" id="SSF51735">
    <property type="entry name" value="NAD(P)-binding Rossmann-fold domains"/>
    <property type="match status" value="1"/>
</dbReference>
<gene>
    <name evidence="9" type="ORF">PEBR_03920</name>
</gene>
<evidence type="ECO:0000313" key="9">
    <source>
        <dbReference type="EMBL" id="OOQ90628.1"/>
    </source>
</evidence>
<dbReference type="Proteomes" id="UP000190744">
    <property type="component" value="Unassembled WGS sequence"/>
</dbReference>
<accession>A0A1S9S090</accession>
<keyword evidence="4" id="KW-0560">Oxidoreductase</keyword>
<organism evidence="9 10">
    <name type="scientific">Penicillium brasilianum</name>
    <dbReference type="NCBI Taxonomy" id="104259"/>
    <lineage>
        <taxon>Eukaryota</taxon>
        <taxon>Fungi</taxon>
        <taxon>Dikarya</taxon>
        <taxon>Ascomycota</taxon>
        <taxon>Pezizomycotina</taxon>
        <taxon>Eurotiomycetes</taxon>
        <taxon>Eurotiomycetidae</taxon>
        <taxon>Eurotiales</taxon>
        <taxon>Aspergillaceae</taxon>
        <taxon>Penicillium</taxon>
    </lineage>
</organism>